<accession>A0ABT2C505</accession>
<evidence type="ECO:0000256" key="1">
    <source>
        <dbReference type="SAM" id="Phobius"/>
    </source>
</evidence>
<reference evidence="2" key="1">
    <citation type="submission" date="2022-08" db="EMBL/GenBank/DDBJ databases">
        <title>Reclassification of Massilia species as members of the genera Telluria, Duganella, Pseudoduganella, Mokoshia gen. nov. and Zemynaea gen. nov. using orthogonal and non-orthogonal genome-based approaches.</title>
        <authorList>
            <person name="Bowman J.P."/>
        </authorList>
    </citation>
    <scope>NUCLEOTIDE SEQUENCE</scope>
    <source>
        <strain evidence="2">LMG 11547</strain>
    </source>
</reference>
<feature type="transmembrane region" description="Helical" evidence="1">
    <location>
        <begin position="20"/>
        <end position="41"/>
    </location>
</feature>
<name>A0ABT2C505_9BURK</name>
<keyword evidence="3" id="KW-1185">Reference proteome</keyword>
<keyword evidence="1" id="KW-0472">Membrane</keyword>
<protein>
    <submittedName>
        <fullName evidence="2">Transmembrane anchor protein</fullName>
    </submittedName>
</protein>
<evidence type="ECO:0000313" key="3">
    <source>
        <dbReference type="Proteomes" id="UP001165263"/>
    </source>
</evidence>
<dbReference type="Proteomes" id="UP001165263">
    <property type="component" value="Unassembled WGS sequence"/>
</dbReference>
<sequence>MTTYDTNLLPTLPQLGKATAVALAVAGAILVGAVLPAEYGIDPSGLGKALGLTQLSGGARPAAEVTPAAGTAGAATVTKTTRAFRSDAMNITLQPGEGAEVKAAIAKGEQFVFSWSSEGGPVKSDMHGEPFNAGPREFSTYWKVAQQESGRGTFTAPFDGIHGWYWRNKGTGPVTIHVQVSGFHDKLFRPTPEA</sequence>
<keyword evidence="1 2" id="KW-0812">Transmembrane</keyword>
<proteinExistence type="predicted"/>
<comment type="caution">
    <text evidence="2">The sequence shown here is derived from an EMBL/GenBank/DDBJ whole genome shotgun (WGS) entry which is preliminary data.</text>
</comment>
<dbReference type="EMBL" id="JANUHC010000010">
    <property type="protein sequence ID" value="MCS0632472.1"/>
    <property type="molecule type" value="Genomic_DNA"/>
</dbReference>
<gene>
    <name evidence="2" type="ORF">NX786_24365</name>
</gene>
<keyword evidence="1" id="KW-1133">Transmembrane helix</keyword>
<evidence type="ECO:0000313" key="2">
    <source>
        <dbReference type="EMBL" id="MCS0632472.1"/>
    </source>
</evidence>
<dbReference type="RefSeq" id="WP_259451507.1">
    <property type="nucleotide sequence ID" value="NZ_CP119520.1"/>
</dbReference>
<organism evidence="2 3">
    <name type="scientific">Telluria mixta</name>
    <dbReference type="NCBI Taxonomy" id="34071"/>
    <lineage>
        <taxon>Bacteria</taxon>
        <taxon>Pseudomonadati</taxon>
        <taxon>Pseudomonadota</taxon>
        <taxon>Betaproteobacteria</taxon>
        <taxon>Burkholderiales</taxon>
        <taxon>Oxalobacteraceae</taxon>
        <taxon>Telluria group</taxon>
        <taxon>Telluria</taxon>
    </lineage>
</organism>